<feature type="domain" description="RRM" evidence="4">
    <location>
        <begin position="174"/>
        <end position="260"/>
    </location>
</feature>
<evidence type="ECO:0000256" key="2">
    <source>
        <dbReference type="PROSITE-ProRule" id="PRU00176"/>
    </source>
</evidence>
<keyword evidence="1 2" id="KW-0694">RNA-binding</keyword>
<feature type="region of interest" description="Disordered" evidence="3">
    <location>
        <begin position="1"/>
        <end position="35"/>
    </location>
</feature>
<feature type="region of interest" description="Disordered" evidence="3">
    <location>
        <begin position="91"/>
        <end position="113"/>
    </location>
</feature>
<dbReference type="Pfam" id="PF04059">
    <property type="entry name" value="RRM_2"/>
    <property type="match status" value="1"/>
</dbReference>
<proteinExistence type="predicted"/>
<sequence>MKEKKENKKPTKLENEIKNLLRDSRPVNSEDKLTFNQPFSFPKYLYKNDFKPKDYEKEREENNKENEFYNTLMNYPLENTFFNSFKESDLANKSSNISNSNSTNNDEEQKKEEKHIVYPKPKTFYKKQSFSKFFKYPSFYRDKYKTDVFAIKSHEYDKQIIIPEKDEELRDTRTTVMIKNIPNRITSKDLKEILDRYVFGKYNFFYLRFDFDNHCNVGYAFINFAKPIFVIDFYKKFQGYIWDRKLFKTTKIVELAYASFQGLEVLKQKFSGSVVMMAKPEFRPKMFHTEGPEKGYEKKFFSEDSQ</sequence>
<evidence type="ECO:0000313" key="5">
    <source>
        <dbReference type="EMBL" id="OQS55132.1"/>
    </source>
</evidence>
<dbReference type="GO" id="GO:0003723">
    <property type="term" value="F:RNA binding"/>
    <property type="evidence" value="ECO:0007669"/>
    <property type="project" value="UniProtKB-UniRule"/>
</dbReference>
<evidence type="ECO:0000256" key="1">
    <source>
        <dbReference type="ARBA" id="ARBA00022884"/>
    </source>
</evidence>
<dbReference type="EMBL" id="MNPJ01000014">
    <property type="protein sequence ID" value="OQS55132.1"/>
    <property type="molecule type" value="Genomic_DNA"/>
</dbReference>
<evidence type="ECO:0000313" key="6">
    <source>
        <dbReference type="Proteomes" id="UP000192758"/>
    </source>
</evidence>
<dbReference type="PROSITE" id="PS50102">
    <property type="entry name" value="RRM"/>
    <property type="match status" value="1"/>
</dbReference>
<dbReference type="Proteomes" id="UP000192758">
    <property type="component" value="Unassembled WGS sequence"/>
</dbReference>
<dbReference type="InterPro" id="IPR000504">
    <property type="entry name" value="RRM_dom"/>
</dbReference>
<dbReference type="InterPro" id="IPR012677">
    <property type="entry name" value="Nucleotide-bd_a/b_plait_sf"/>
</dbReference>
<feature type="compositionally biased region" description="Basic and acidic residues" evidence="3">
    <location>
        <begin position="1"/>
        <end position="33"/>
    </location>
</feature>
<dbReference type="OrthoDB" id="417481at2759"/>
<gene>
    <name evidence="5" type="primary">mei2</name>
    <name evidence="5" type="ORF">EHP00_277</name>
</gene>
<dbReference type="SUPFAM" id="SSF54928">
    <property type="entry name" value="RNA-binding domain, RBD"/>
    <property type="match status" value="1"/>
</dbReference>
<dbReference type="VEuPathDB" id="MicrosporidiaDB:EHP00_277"/>
<feature type="compositionally biased region" description="Low complexity" evidence="3">
    <location>
        <begin position="92"/>
        <end position="104"/>
    </location>
</feature>
<dbReference type="PANTHER" id="PTHR23189">
    <property type="entry name" value="RNA RECOGNITION MOTIF-CONTAINING"/>
    <property type="match status" value="1"/>
</dbReference>
<accession>A0A1W0E7F3</accession>
<keyword evidence="6" id="KW-1185">Reference proteome</keyword>
<organism evidence="5 6">
    <name type="scientific">Ecytonucleospora hepatopenaei</name>
    <dbReference type="NCBI Taxonomy" id="646526"/>
    <lineage>
        <taxon>Eukaryota</taxon>
        <taxon>Fungi</taxon>
        <taxon>Fungi incertae sedis</taxon>
        <taxon>Microsporidia</taxon>
        <taxon>Enterocytozoonidae</taxon>
        <taxon>Ecytonucleospora</taxon>
    </lineage>
</organism>
<dbReference type="AlphaFoldDB" id="A0A1W0E7F3"/>
<protein>
    <submittedName>
        <fullName evidence="5">Mei2</fullName>
    </submittedName>
</protein>
<dbReference type="InterPro" id="IPR007201">
    <property type="entry name" value="Mei2-like_Rrm_C"/>
</dbReference>
<reference evidence="5 6" key="1">
    <citation type="journal article" date="2017" name="Environ. Microbiol.">
        <title>Decay of the glycolytic pathway and adaptation to intranuclear parasitism within Enterocytozoonidae microsporidia.</title>
        <authorList>
            <person name="Wiredu Boakye D."/>
            <person name="Jaroenlak P."/>
            <person name="Prachumwat A."/>
            <person name="Williams T.A."/>
            <person name="Bateman K.S."/>
            <person name="Itsathitphaisarn O."/>
            <person name="Sritunyalucksana K."/>
            <person name="Paszkiewicz K.H."/>
            <person name="Moore K.A."/>
            <person name="Stentiford G.D."/>
            <person name="Williams B.A."/>
        </authorList>
    </citation>
    <scope>NUCLEOTIDE SEQUENCE [LARGE SCALE GENOMIC DNA]</scope>
    <source>
        <strain evidence="5 6">TH1</strain>
    </source>
</reference>
<evidence type="ECO:0000259" key="4">
    <source>
        <dbReference type="PROSITE" id="PS50102"/>
    </source>
</evidence>
<comment type="caution">
    <text evidence="5">The sequence shown here is derived from an EMBL/GenBank/DDBJ whole genome shotgun (WGS) entry which is preliminary data.</text>
</comment>
<name>A0A1W0E7F3_9MICR</name>
<dbReference type="Gene3D" id="3.30.70.330">
    <property type="match status" value="1"/>
</dbReference>
<dbReference type="SMART" id="SM00360">
    <property type="entry name" value="RRM"/>
    <property type="match status" value="1"/>
</dbReference>
<dbReference type="InterPro" id="IPR035979">
    <property type="entry name" value="RBD_domain_sf"/>
</dbReference>
<evidence type="ECO:0000256" key="3">
    <source>
        <dbReference type="SAM" id="MobiDB-lite"/>
    </source>
</evidence>